<evidence type="ECO:0000256" key="2">
    <source>
        <dbReference type="ARBA" id="ARBA00005528"/>
    </source>
</evidence>
<dbReference type="OrthoDB" id="9808126at2"/>
<dbReference type="GO" id="GO:0070475">
    <property type="term" value="P:rRNA base methylation"/>
    <property type="evidence" value="ECO:0007669"/>
    <property type="project" value="TreeGrafter"/>
</dbReference>
<evidence type="ECO:0000259" key="13">
    <source>
        <dbReference type="Pfam" id="PF04452"/>
    </source>
</evidence>
<evidence type="ECO:0000313" key="15">
    <source>
        <dbReference type="EMBL" id="AXV06314.1"/>
    </source>
</evidence>
<keyword evidence="7 12" id="KW-0489">Methyltransferase</keyword>
<keyword evidence="9 12" id="KW-0949">S-adenosyl-L-methionine</keyword>
<dbReference type="PANTHER" id="PTHR30027">
    <property type="entry name" value="RIBOSOMAL RNA SMALL SUBUNIT METHYLTRANSFERASE E"/>
    <property type="match status" value="1"/>
</dbReference>
<evidence type="ECO:0000256" key="12">
    <source>
        <dbReference type="PIRNR" id="PIRNR015601"/>
    </source>
</evidence>
<dbReference type="SUPFAM" id="SSF75217">
    <property type="entry name" value="alpha/beta knot"/>
    <property type="match status" value="1"/>
</dbReference>
<dbReference type="CDD" id="cd18084">
    <property type="entry name" value="RsmE-like"/>
    <property type="match status" value="1"/>
</dbReference>
<sequence>MTRPGLPTRGHHVFVAPFGDADRVVVDGDEGHHLAGVLRVRAGQPLSLADNTGAVFAAEVEAVDRRSVTVRIGQRYHLARPAPSLCVVQSLPKGKKMEEVVQRLTEVGVDRIRPVVSDRTVKRPDGKADRLQERWEAIARSAAQQSRRPRLPVIDPIGVWPVEGAVGVVLWEEATTSLSEAVRALPDAEEIVVAVGPEGGFGPSEVQASGLTPCALGSTILRTETAGVVGASLVAHLLDRMG</sequence>
<comment type="similarity">
    <text evidence="2 12">Belongs to the RNA methyltransferase RsmE family.</text>
</comment>
<dbReference type="RefSeq" id="WP_114590993.1">
    <property type="nucleotide sequence ID" value="NZ_CAXIBR010000085.1"/>
</dbReference>
<evidence type="ECO:0000256" key="10">
    <source>
        <dbReference type="ARBA" id="ARBA00025699"/>
    </source>
</evidence>
<feature type="domain" description="Ribosomal RNA small subunit methyltransferase E PUA-like" evidence="14">
    <location>
        <begin position="26"/>
        <end position="72"/>
    </location>
</feature>
<dbReference type="InterPro" id="IPR029026">
    <property type="entry name" value="tRNA_m1G_MTases_N"/>
</dbReference>
<evidence type="ECO:0000256" key="11">
    <source>
        <dbReference type="ARBA" id="ARBA00047944"/>
    </source>
</evidence>
<evidence type="ECO:0000256" key="8">
    <source>
        <dbReference type="ARBA" id="ARBA00022679"/>
    </source>
</evidence>
<keyword evidence="16" id="KW-1185">Reference proteome</keyword>
<evidence type="ECO:0000256" key="5">
    <source>
        <dbReference type="ARBA" id="ARBA00022490"/>
    </source>
</evidence>
<protein>
    <recommendedName>
        <fullName evidence="4 12">Ribosomal RNA small subunit methyltransferase E</fullName>
        <ecNumber evidence="3 12">2.1.1.193</ecNumber>
    </recommendedName>
</protein>
<evidence type="ECO:0000256" key="6">
    <source>
        <dbReference type="ARBA" id="ARBA00022552"/>
    </source>
</evidence>
<dbReference type="PIRSF" id="PIRSF015601">
    <property type="entry name" value="MTase_slr0722"/>
    <property type="match status" value="1"/>
</dbReference>
<gene>
    <name evidence="15" type="ORF">DVS28_a1622</name>
</gene>
<dbReference type="Pfam" id="PF20260">
    <property type="entry name" value="PUA_4"/>
    <property type="match status" value="1"/>
</dbReference>
<dbReference type="Pfam" id="PF04452">
    <property type="entry name" value="Methyltrans_RNA"/>
    <property type="match status" value="1"/>
</dbReference>
<dbReference type="GO" id="GO:0070042">
    <property type="term" value="F:rRNA (uridine-N3-)-methyltransferase activity"/>
    <property type="evidence" value="ECO:0007669"/>
    <property type="project" value="TreeGrafter"/>
</dbReference>
<evidence type="ECO:0000256" key="9">
    <source>
        <dbReference type="ARBA" id="ARBA00022691"/>
    </source>
</evidence>
<proteinExistence type="inferred from homology"/>
<dbReference type="EC" id="2.1.1.193" evidence="3 12"/>
<reference evidence="15 16" key="1">
    <citation type="submission" date="2018-09" db="EMBL/GenBank/DDBJ databases">
        <title>Complete genome sequence of Euzebya sp. DY32-46 isolated from seawater of Pacific Ocean.</title>
        <authorList>
            <person name="Xu L."/>
            <person name="Wu Y.-H."/>
            <person name="Xu X.-W."/>
        </authorList>
    </citation>
    <scope>NUCLEOTIDE SEQUENCE [LARGE SCALE GENOMIC DNA]</scope>
    <source>
        <strain evidence="15 16">DY32-46</strain>
    </source>
</reference>
<name>A0A346XVR7_9ACTN</name>
<dbReference type="InterPro" id="IPR046886">
    <property type="entry name" value="RsmE_MTase_dom"/>
</dbReference>
<comment type="catalytic activity">
    <reaction evidence="11 12">
        <text>uridine(1498) in 16S rRNA + S-adenosyl-L-methionine = N(3)-methyluridine(1498) in 16S rRNA + S-adenosyl-L-homocysteine + H(+)</text>
        <dbReference type="Rhea" id="RHEA:42920"/>
        <dbReference type="Rhea" id="RHEA-COMP:10283"/>
        <dbReference type="Rhea" id="RHEA-COMP:10284"/>
        <dbReference type="ChEBI" id="CHEBI:15378"/>
        <dbReference type="ChEBI" id="CHEBI:57856"/>
        <dbReference type="ChEBI" id="CHEBI:59789"/>
        <dbReference type="ChEBI" id="CHEBI:65315"/>
        <dbReference type="ChEBI" id="CHEBI:74502"/>
        <dbReference type="EC" id="2.1.1.193"/>
    </reaction>
</comment>
<dbReference type="AlphaFoldDB" id="A0A346XVR7"/>
<dbReference type="GO" id="GO:0005737">
    <property type="term" value="C:cytoplasm"/>
    <property type="evidence" value="ECO:0007669"/>
    <property type="project" value="UniProtKB-SubCell"/>
</dbReference>
<dbReference type="Proteomes" id="UP000264006">
    <property type="component" value="Chromosome"/>
</dbReference>
<organism evidence="15 16">
    <name type="scientific">Euzebya pacifica</name>
    <dbReference type="NCBI Taxonomy" id="1608957"/>
    <lineage>
        <taxon>Bacteria</taxon>
        <taxon>Bacillati</taxon>
        <taxon>Actinomycetota</taxon>
        <taxon>Nitriliruptoria</taxon>
        <taxon>Euzebyales</taxon>
    </lineage>
</organism>
<accession>A0A346XVR7</accession>
<dbReference type="EMBL" id="CP031165">
    <property type="protein sequence ID" value="AXV06314.1"/>
    <property type="molecule type" value="Genomic_DNA"/>
</dbReference>
<evidence type="ECO:0000313" key="16">
    <source>
        <dbReference type="Proteomes" id="UP000264006"/>
    </source>
</evidence>
<dbReference type="PANTHER" id="PTHR30027:SF3">
    <property type="entry name" value="16S RRNA (URACIL(1498)-N(3))-METHYLTRANSFERASE"/>
    <property type="match status" value="1"/>
</dbReference>
<dbReference type="NCBIfam" id="TIGR00046">
    <property type="entry name" value="RsmE family RNA methyltransferase"/>
    <property type="match status" value="1"/>
</dbReference>
<comment type="function">
    <text evidence="10 12">Specifically methylates the N3 position of the uracil ring of uridine 1498 (m3U1498) in 16S rRNA. Acts on the fully assembled 30S ribosomal subunit.</text>
</comment>
<dbReference type="InterPro" id="IPR015947">
    <property type="entry name" value="PUA-like_sf"/>
</dbReference>
<keyword evidence="6 12" id="KW-0698">rRNA processing</keyword>
<dbReference type="InterPro" id="IPR006700">
    <property type="entry name" value="RsmE"/>
</dbReference>
<dbReference type="InterPro" id="IPR029028">
    <property type="entry name" value="Alpha/beta_knot_MTases"/>
</dbReference>
<keyword evidence="8 12" id="KW-0808">Transferase</keyword>
<comment type="subcellular location">
    <subcellularLocation>
        <location evidence="1 12">Cytoplasm</location>
    </subcellularLocation>
</comment>
<evidence type="ECO:0000256" key="4">
    <source>
        <dbReference type="ARBA" id="ARBA00013673"/>
    </source>
</evidence>
<evidence type="ECO:0000259" key="14">
    <source>
        <dbReference type="Pfam" id="PF20260"/>
    </source>
</evidence>
<evidence type="ECO:0000256" key="1">
    <source>
        <dbReference type="ARBA" id="ARBA00004496"/>
    </source>
</evidence>
<dbReference type="InterPro" id="IPR046887">
    <property type="entry name" value="RsmE_PUA-like"/>
</dbReference>
<evidence type="ECO:0000256" key="7">
    <source>
        <dbReference type="ARBA" id="ARBA00022603"/>
    </source>
</evidence>
<dbReference type="SUPFAM" id="SSF88697">
    <property type="entry name" value="PUA domain-like"/>
    <property type="match status" value="1"/>
</dbReference>
<dbReference type="KEGG" id="euz:DVS28_a1622"/>
<keyword evidence="5 12" id="KW-0963">Cytoplasm</keyword>
<dbReference type="Gene3D" id="3.40.1280.10">
    <property type="match status" value="1"/>
</dbReference>
<evidence type="ECO:0000256" key="3">
    <source>
        <dbReference type="ARBA" id="ARBA00012328"/>
    </source>
</evidence>
<feature type="domain" description="Ribosomal RNA small subunit methyltransferase E methyltransferase" evidence="13">
    <location>
        <begin position="83"/>
        <end position="234"/>
    </location>
</feature>